<keyword evidence="2" id="KW-0732">Signal</keyword>
<dbReference type="GO" id="GO:0070888">
    <property type="term" value="F:E-box binding"/>
    <property type="evidence" value="ECO:0007669"/>
    <property type="project" value="TreeGrafter"/>
</dbReference>
<gene>
    <name evidence="4" type="primary">dimm_1</name>
    <name evidence="4" type="ORF">E2C01_010933</name>
</gene>
<evidence type="ECO:0000256" key="1">
    <source>
        <dbReference type="SAM" id="MobiDB-lite"/>
    </source>
</evidence>
<feature type="chain" id="PRO_5022727066" evidence="2">
    <location>
        <begin position="24"/>
        <end position="184"/>
    </location>
</feature>
<evidence type="ECO:0000313" key="5">
    <source>
        <dbReference type="Proteomes" id="UP000324222"/>
    </source>
</evidence>
<dbReference type="OrthoDB" id="10039134at2759"/>
<feature type="compositionally biased region" description="Polar residues" evidence="1">
    <location>
        <begin position="112"/>
        <end position="121"/>
    </location>
</feature>
<dbReference type="Gene3D" id="4.10.280.10">
    <property type="entry name" value="Helix-loop-helix DNA-binding domain"/>
    <property type="match status" value="1"/>
</dbReference>
<evidence type="ECO:0000256" key="2">
    <source>
        <dbReference type="SAM" id="SignalP"/>
    </source>
</evidence>
<dbReference type="PANTHER" id="PTHR19290">
    <property type="entry name" value="BASIC HELIX-LOOP-HELIX PROTEIN NEUROGENIN-RELATED"/>
    <property type="match status" value="1"/>
</dbReference>
<comment type="caution">
    <text evidence="4">The sequence shown here is derived from an EMBL/GenBank/DDBJ whole genome shotgun (WGS) entry which is preliminary data.</text>
</comment>
<dbReference type="InterPro" id="IPR050359">
    <property type="entry name" value="bHLH_transcription_factors"/>
</dbReference>
<sequence>MKKRTRSLGLIFTYFSLLQALRCEPIKLVSIFGPLVKQPANVQCPNIDYLTPLSPLQALREVIPHVKRERKLSKIETLTLAKNYIMALTNVVCEMRGEDKPYQLFPEKSPGNDASSPSSTCIPEDPTTITDAADTTTTNDDTTTTTTTPTTTTTTTTTTATTTTPTSPPDADNNNSIHKEVSLF</sequence>
<proteinExistence type="predicted"/>
<dbReference type="InterPro" id="IPR036638">
    <property type="entry name" value="HLH_DNA-bd_sf"/>
</dbReference>
<dbReference type="AlphaFoldDB" id="A0A5B7D9R7"/>
<name>A0A5B7D9R7_PORTR</name>
<reference evidence="4 5" key="1">
    <citation type="submission" date="2019-05" db="EMBL/GenBank/DDBJ databases">
        <title>Another draft genome of Portunus trituberculatus and its Hox gene families provides insights of decapod evolution.</title>
        <authorList>
            <person name="Jeong J.-H."/>
            <person name="Song I."/>
            <person name="Kim S."/>
            <person name="Choi T."/>
            <person name="Kim D."/>
            <person name="Ryu S."/>
            <person name="Kim W."/>
        </authorList>
    </citation>
    <scope>NUCLEOTIDE SEQUENCE [LARGE SCALE GENOMIC DNA]</scope>
    <source>
        <tissue evidence="4">Muscle</tissue>
    </source>
</reference>
<keyword evidence="5" id="KW-1185">Reference proteome</keyword>
<dbReference type="GO" id="GO:0061564">
    <property type="term" value="P:axon development"/>
    <property type="evidence" value="ECO:0007669"/>
    <property type="project" value="TreeGrafter"/>
</dbReference>
<feature type="compositionally biased region" description="Low complexity" evidence="1">
    <location>
        <begin position="125"/>
        <end position="175"/>
    </location>
</feature>
<feature type="domain" description="BHLH" evidence="3">
    <location>
        <begin position="56"/>
        <end position="88"/>
    </location>
</feature>
<dbReference type="EMBL" id="VSRR010000644">
    <property type="protein sequence ID" value="MPC18060.1"/>
    <property type="molecule type" value="Genomic_DNA"/>
</dbReference>
<dbReference type="GO" id="GO:0005634">
    <property type="term" value="C:nucleus"/>
    <property type="evidence" value="ECO:0007669"/>
    <property type="project" value="TreeGrafter"/>
</dbReference>
<dbReference type="Proteomes" id="UP000324222">
    <property type="component" value="Unassembled WGS sequence"/>
</dbReference>
<dbReference type="InterPro" id="IPR011598">
    <property type="entry name" value="bHLH_dom"/>
</dbReference>
<dbReference type="GO" id="GO:0000981">
    <property type="term" value="F:DNA-binding transcription factor activity, RNA polymerase II-specific"/>
    <property type="evidence" value="ECO:0007669"/>
    <property type="project" value="TreeGrafter"/>
</dbReference>
<protein>
    <submittedName>
        <fullName evidence="4">Protein dimmed</fullName>
    </submittedName>
</protein>
<dbReference type="GO" id="GO:0045944">
    <property type="term" value="P:positive regulation of transcription by RNA polymerase II"/>
    <property type="evidence" value="ECO:0007669"/>
    <property type="project" value="TreeGrafter"/>
</dbReference>
<evidence type="ECO:0000259" key="3">
    <source>
        <dbReference type="Pfam" id="PF00010"/>
    </source>
</evidence>
<dbReference type="PANTHER" id="PTHR19290:SF167">
    <property type="entry name" value="PROTEIN DIMMED"/>
    <property type="match status" value="1"/>
</dbReference>
<feature type="signal peptide" evidence="2">
    <location>
        <begin position="1"/>
        <end position="23"/>
    </location>
</feature>
<dbReference type="GO" id="GO:0046983">
    <property type="term" value="F:protein dimerization activity"/>
    <property type="evidence" value="ECO:0007669"/>
    <property type="project" value="InterPro"/>
</dbReference>
<feature type="region of interest" description="Disordered" evidence="1">
    <location>
        <begin position="102"/>
        <end position="184"/>
    </location>
</feature>
<accession>A0A5B7D9R7</accession>
<dbReference type="Pfam" id="PF00010">
    <property type="entry name" value="HLH"/>
    <property type="match status" value="1"/>
</dbReference>
<evidence type="ECO:0000313" key="4">
    <source>
        <dbReference type="EMBL" id="MPC18060.1"/>
    </source>
</evidence>
<dbReference type="GO" id="GO:0007423">
    <property type="term" value="P:sensory organ development"/>
    <property type="evidence" value="ECO:0007669"/>
    <property type="project" value="TreeGrafter"/>
</dbReference>
<dbReference type="SUPFAM" id="SSF47459">
    <property type="entry name" value="HLH, helix-loop-helix DNA-binding domain"/>
    <property type="match status" value="1"/>
</dbReference>
<organism evidence="4 5">
    <name type="scientific">Portunus trituberculatus</name>
    <name type="common">Swimming crab</name>
    <name type="synonym">Neptunus trituberculatus</name>
    <dbReference type="NCBI Taxonomy" id="210409"/>
    <lineage>
        <taxon>Eukaryota</taxon>
        <taxon>Metazoa</taxon>
        <taxon>Ecdysozoa</taxon>
        <taxon>Arthropoda</taxon>
        <taxon>Crustacea</taxon>
        <taxon>Multicrustacea</taxon>
        <taxon>Malacostraca</taxon>
        <taxon>Eumalacostraca</taxon>
        <taxon>Eucarida</taxon>
        <taxon>Decapoda</taxon>
        <taxon>Pleocyemata</taxon>
        <taxon>Brachyura</taxon>
        <taxon>Eubrachyura</taxon>
        <taxon>Portunoidea</taxon>
        <taxon>Portunidae</taxon>
        <taxon>Portuninae</taxon>
        <taxon>Portunus</taxon>
    </lineage>
</organism>